<keyword evidence="1" id="KW-0812">Transmembrane</keyword>
<comment type="caution">
    <text evidence="2">The sequence shown here is derived from an EMBL/GenBank/DDBJ whole genome shotgun (WGS) entry which is preliminary data.</text>
</comment>
<dbReference type="EMBL" id="JGZT01000008">
    <property type="protein sequence ID" value="KFJ01623.1"/>
    <property type="molecule type" value="Genomic_DNA"/>
</dbReference>
<dbReference type="AlphaFoldDB" id="A0A087E1H2"/>
<name>A0A087E1H2_9BIFI</name>
<gene>
    <name evidence="2" type="ORF">THER5_1517</name>
</gene>
<accession>A0A087E1H2</accession>
<sequence length="90" mass="9970">MIVEWLMALGADVWDWFIHLFDGVDFPDAVKSPPPEVAEFLRHLRGFGVWVPFDRFAVIILAGVVFVSGCFAFRAARAAIGHLPWIGGNG</sequence>
<dbReference type="RefSeq" id="WP_029576747.1">
    <property type="nucleotide sequence ID" value="NZ_JGZT01000008.1"/>
</dbReference>
<evidence type="ECO:0000313" key="3">
    <source>
        <dbReference type="Proteomes" id="UP000029003"/>
    </source>
</evidence>
<keyword evidence="1" id="KW-1133">Transmembrane helix</keyword>
<reference evidence="2 3" key="1">
    <citation type="submission" date="2014-03" db="EMBL/GenBank/DDBJ databases">
        <title>Genomics of Bifidobacteria.</title>
        <authorList>
            <person name="Ventura M."/>
            <person name="Milani C."/>
            <person name="Lugli G.A."/>
        </authorList>
    </citation>
    <scope>NUCLEOTIDE SEQUENCE [LARGE SCALE GENOMIC DNA]</scope>
    <source>
        <strain evidence="2 3">LMG 21395</strain>
    </source>
</reference>
<evidence type="ECO:0000256" key="1">
    <source>
        <dbReference type="SAM" id="Phobius"/>
    </source>
</evidence>
<keyword evidence="1" id="KW-0472">Membrane</keyword>
<evidence type="ECO:0000313" key="2">
    <source>
        <dbReference type="EMBL" id="KFJ01623.1"/>
    </source>
</evidence>
<protein>
    <submittedName>
        <fullName evidence="2">Uncharacterized protein</fullName>
    </submittedName>
</protein>
<dbReference type="Proteomes" id="UP000029003">
    <property type="component" value="Unassembled WGS sequence"/>
</dbReference>
<dbReference type="OrthoDB" id="9948649at2"/>
<feature type="transmembrane region" description="Helical" evidence="1">
    <location>
        <begin position="56"/>
        <end position="76"/>
    </location>
</feature>
<proteinExistence type="predicted"/>
<organism evidence="2 3">
    <name type="scientific">Bifidobacterium thermacidophilum subsp. thermacidophilum</name>
    <dbReference type="NCBI Taxonomy" id="79262"/>
    <lineage>
        <taxon>Bacteria</taxon>
        <taxon>Bacillati</taxon>
        <taxon>Actinomycetota</taxon>
        <taxon>Actinomycetes</taxon>
        <taxon>Bifidobacteriales</taxon>
        <taxon>Bifidobacteriaceae</taxon>
        <taxon>Bifidobacterium</taxon>
    </lineage>
</organism>